<feature type="binding site" evidence="10">
    <location>
        <position position="91"/>
    </location>
    <ligand>
        <name>pyridoxal 5'-phosphate</name>
        <dbReference type="ChEBI" id="CHEBI:597326"/>
    </ligand>
</feature>
<dbReference type="EC" id="2.5.1.47" evidence="4 12"/>
<evidence type="ECO:0000256" key="12">
    <source>
        <dbReference type="RuleBase" id="RU003985"/>
    </source>
</evidence>
<dbReference type="InterPro" id="IPR001216">
    <property type="entry name" value="P-phosphate_BS"/>
</dbReference>
<evidence type="ECO:0000256" key="9">
    <source>
        <dbReference type="ARBA" id="ARBA00047931"/>
    </source>
</evidence>
<dbReference type="InterPro" id="IPR050214">
    <property type="entry name" value="Cys_Synth/Cystath_Beta-Synth"/>
</dbReference>
<feature type="binding site" evidence="10">
    <location>
        <begin position="195"/>
        <end position="199"/>
    </location>
    <ligand>
        <name>pyridoxal 5'-phosphate</name>
        <dbReference type="ChEBI" id="CHEBI:597326"/>
    </ligand>
</feature>
<evidence type="ECO:0000256" key="5">
    <source>
        <dbReference type="ARBA" id="ARBA00022605"/>
    </source>
</evidence>
<dbReference type="EMBL" id="KC246869">
    <property type="protein sequence ID" value="AHF26167.1"/>
    <property type="molecule type" value="Genomic_DNA"/>
</dbReference>
<dbReference type="PANTHER" id="PTHR10314">
    <property type="entry name" value="CYSTATHIONINE BETA-SYNTHASE"/>
    <property type="match status" value="1"/>
</dbReference>
<keyword evidence="7 10" id="KW-0663">Pyridoxal phosphate</keyword>
<proteinExistence type="inferred from homology"/>
<dbReference type="FunFam" id="3.40.50.1100:FF:000067">
    <property type="entry name" value="Cysteine synthase"/>
    <property type="match status" value="1"/>
</dbReference>
<feature type="domain" description="Tryptophan synthase beta chain-like PALP" evidence="13">
    <location>
        <begin position="25"/>
        <end position="311"/>
    </location>
</feature>
<comment type="catalytic activity">
    <reaction evidence="9 12">
        <text>O-acetyl-L-serine + hydrogen sulfide = L-cysteine + acetate</text>
        <dbReference type="Rhea" id="RHEA:14829"/>
        <dbReference type="ChEBI" id="CHEBI:29919"/>
        <dbReference type="ChEBI" id="CHEBI:30089"/>
        <dbReference type="ChEBI" id="CHEBI:35235"/>
        <dbReference type="ChEBI" id="CHEBI:58340"/>
        <dbReference type="EC" id="2.5.1.47"/>
    </reaction>
</comment>
<evidence type="ECO:0000259" key="13">
    <source>
        <dbReference type="Pfam" id="PF00291"/>
    </source>
</evidence>
<reference evidence="14" key="1">
    <citation type="journal article" date="2013" name="PLoS ONE">
        <title>Metagenomic insights into the carbohydrate-active enzymes carried by the microorganisms adhering to solid digesta in the rumen of cows.</title>
        <authorList>
            <person name="Wang L."/>
            <person name="Hatem A."/>
            <person name="Catalyurek U.V."/>
            <person name="Morrison M."/>
            <person name="Yu Z."/>
        </authorList>
    </citation>
    <scope>NUCLEOTIDE SEQUENCE</scope>
</reference>
<dbReference type="NCBIfam" id="TIGR01136">
    <property type="entry name" value="cysKM"/>
    <property type="match status" value="1"/>
</dbReference>
<dbReference type="Gene3D" id="3.40.50.1100">
    <property type="match status" value="2"/>
</dbReference>
<comment type="pathway">
    <text evidence="2">Amino-acid biosynthesis; L-cysteine biosynthesis; L-cysteine from L-serine: step 2/2.</text>
</comment>
<dbReference type="CDD" id="cd01561">
    <property type="entry name" value="CBS_like"/>
    <property type="match status" value="1"/>
</dbReference>
<dbReference type="InterPro" id="IPR005856">
    <property type="entry name" value="Cys_synth"/>
</dbReference>
<evidence type="ECO:0000256" key="8">
    <source>
        <dbReference type="ARBA" id="ARBA00023192"/>
    </source>
</evidence>
<evidence type="ECO:0000313" key="14">
    <source>
        <dbReference type="EMBL" id="AHF26167.1"/>
    </source>
</evidence>
<dbReference type="InterPro" id="IPR005859">
    <property type="entry name" value="CysK"/>
</dbReference>
<name>W0FT86_9BACT</name>
<keyword evidence="6 12" id="KW-0808">Transferase</keyword>
<keyword evidence="8 12" id="KW-0198">Cysteine biosynthesis</keyword>
<feature type="modified residue" description="N6-(pyridoxal phosphate)lysine" evidence="11">
    <location>
        <position position="61"/>
    </location>
</feature>
<evidence type="ECO:0000256" key="3">
    <source>
        <dbReference type="ARBA" id="ARBA00007103"/>
    </source>
</evidence>
<evidence type="ECO:0000256" key="1">
    <source>
        <dbReference type="ARBA" id="ARBA00001933"/>
    </source>
</evidence>
<dbReference type="InterPro" id="IPR001926">
    <property type="entry name" value="TrpB-like_PALP"/>
</dbReference>
<dbReference type="GO" id="GO:0006535">
    <property type="term" value="P:cysteine biosynthetic process from serine"/>
    <property type="evidence" value="ECO:0007669"/>
    <property type="project" value="UniProtKB-UniRule"/>
</dbReference>
<feature type="binding site" evidence="10">
    <location>
        <position position="283"/>
    </location>
    <ligand>
        <name>pyridoxal 5'-phosphate</name>
        <dbReference type="ChEBI" id="CHEBI:597326"/>
    </ligand>
</feature>
<dbReference type="GO" id="GO:0005737">
    <property type="term" value="C:cytoplasm"/>
    <property type="evidence" value="ECO:0007669"/>
    <property type="project" value="UniProtKB-ARBA"/>
</dbReference>
<evidence type="ECO:0000256" key="6">
    <source>
        <dbReference type="ARBA" id="ARBA00022679"/>
    </source>
</evidence>
<comment type="cofactor">
    <cofactor evidence="1 10 12">
        <name>pyridoxal 5'-phosphate</name>
        <dbReference type="ChEBI" id="CHEBI:597326"/>
    </cofactor>
</comment>
<dbReference type="AlphaFoldDB" id="W0FT86"/>
<dbReference type="InterPro" id="IPR036052">
    <property type="entry name" value="TrpB-like_PALP_sf"/>
</dbReference>
<dbReference type="PROSITE" id="PS00901">
    <property type="entry name" value="CYS_SYNTHASE"/>
    <property type="match status" value="1"/>
</dbReference>
<evidence type="ECO:0000256" key="7">
    <source>
        <dbReference type="ARBA" id="ARBA00022898"/>
    </source>
</evidence>
<keyword evidence="5 12" id="KW-0028">Amino-acid biosynthesis</keyword>
<evidence type="ECO:0000256" key="2">
    <source>
        <dbReference type="ARBA" id="ARBA00004962"/>
    </source>
</evidence>
<organism evidence="14">
    <name type="scientific">uncultured bacterium Contigcl_1774</name>
    <dbReference type="NCBI Taxonomy" id="1393661"/>
    <lineage>
        <taxon>Bacteria</taxon>
        <taxon>environmental samples</taxon>
    </lineage>
</organism>
<dbReference type="Pfam" id="PF00291">
    <property type="entry name" value="PALP"/>
    <property type="match status" value="1"/>
</dbReference>
<comment type="similarity">
    <text evidence="3 12">Belongs to the cysteine synthase/cystathionine beta-synthase family.</text>
</comment>
<evidence type="ECO:0000256" key="4">
    <source>
        <dbReference type="ARBA" id="ARBA00012681"/>
    </source>
</evidence>
<protein>
    <recommendedName>
        <fullName evidence="4 12">Cysteine synthase</fullName>
        <ecNumber evidence="4 12">2.5.1.47</ecNumber>
    </recommendedName>
</protein>
<evidence type="ECO:0000256" key="10">
    <source>
        <dbReference type="PIRSR" id="PIRSR605856-50"/>
    </source>
</evidence>
<dbReference type="GO" id="GO:0004124">
    <property type="term" value="F:cysteine synthase activity"/>
    <property type="evidence" value="ECO:0007669"/>
    <property type="project" value="UniProtKB-UniRule"/>
</dbReference>
<dbReference type="NCBIfam" id="TIGR01139">
    <property type="entry name" value="cysK"/>
    <property type="match status" value="1"/>
</dbReference>
<sequence>MCYPLPNTFKEVLIMAKIYKGSLELIGNTPLVEVVNIEKELGLEASVLVKLEYFNPAGSVKDRIAKAMIEDAEAKGLLKEGSVIIEPTSGNTGIGLAAIAAAKGYRIILTMPETMSVERRNILKAYGAELVLTEGAKGMKGAIAKAEELAKETPNSFIPGQFVNPANPAVHRATTGPEIWNDTDGAVDIFIAGVGTGGTLTGVGEFLKSKKPDVKVVALEPEDSPVLSEGRAGAHKIQGIGAGFVPDVLNTRVYDEIFKAANADAFAAAKLLARKEGISVGISSGAALHGAIELAKRPENKGKTIVALLADSGDRYYSTALFTE</sequence>
<evidence type="ECO:0000256" key="11">
    <source>
        <dbReference type="PIRSR" id="PIRSR605856-51"/>
    </source>
</evidence>
<dbReference type="SUPFAM" id="SSF53686">
    <property type="entry name" value="Tryptophan synthase beta subunit-like PLP-dependent enzymes"/>
    <property type="match status" value="1"/>
</dbReference>
<accession>W0FT86</accession>